<dbReference type="RefSeq" id="WP_306271467.1">
    <property type="nucleotide sequence ID" value="NZ_CP130472.1"/>
</dbReference>
<dbReference type="AlphaFoldDB" id="A0AAJ6HN60"/>
<dbReference type="EMBL" id="CP130472">
    <property type="protein sequence ID" value="WLS44015.1"/>
    <property type="molecule type" value="Genomic_DNA"/>
</dbReference>
<accession>A0AAJ6HN60</accession>
<proteinExistence type="predicted"/>
<name>A0AAJ6HN60_9ACTN</name>
<protein>
    <submittedName>
        <fullName evidence="1">Uncharacterized protein</fullName>
    </submittedName>
</protein>
<dbReference type="Proteomes" id="UP001235874">
    <property type="component" value="Chromosome"/>
</dbReference>
<sequence>MTRRLRKLLPDLDLRLVRYFAVVAEHLNSARAPRNSGWPNPR</sequence>
<organism evidence="1 2">
    <name type="scientific">Micromonospora profundi</name>
    <dbReference type="NCBI Taxonomy" id="1420889"/>
    <lineage>
        <taxon>Bacteria</taxon>
        <taxon>Bacillati</taxon>
        <taxon>Actinomycetota</taxon>
        <taxon>Actinomycetes</taxon>
        <taxon>Micromonosporales</taxon>
        <taxon>Micromonosporaceae</taxon>
        <taxon>Micromonospora</taxon>
    </lineage>
</organism>
<evidence type="ECO:0000313" key="2">
    <source>
        <dbReference type="Proteomes" id="UP001235874"/>
    </source>
</evidence>
<reference evidence="1 2" key="1">
    <citation type="submission" date="2023-07" db="EMBL/GenBank/DDBJ databases">
        <title>Micromonospora profundi TRM 95458 converts glycerol to a new osmotic compound.</title>
        <authorList>
            <person name="Lu D."/>
        </authorList>
    </citation>
    <scope>NUCLEOTIDE SEQUENCE [LARGE SCALE GENOMIC DNA]</scope>
    <source>
        <strain evidence="1 2">TRM95458</strain>
    </source>
</reference>
<gene>
    <name evidence="1" type="ORF">Q3V37_21760</name>
</gene>
<dbReference type="KEGG" id="mprn:Q3V37_21760"/>
<evidence type="ECO:0000313" key="1">
    <source>
        <dbReference type="EMBL" id="WLS44015.1"/>
    </source>
</evidence>
<keyword evidence="2" id="KW-1185">Reference proteome</keyword>